<name>A0A8H3HR34_9AGAM</name>
<comment type="caution">
    <text evidence="1">The sequence shown here is derived from an EMBL/GenBank/DDBJ whole genome shotgun (WGS) entry which is preliminary data.</text>
</comment>
<reference evidence="1" key="1">
    <citation type="submission" date="2021-01" db="EMBL/GenBank/DDBJ databases">
        <authorList>
            <person name="Kaushik A."/>
        </authorList>
    </citation>
    <scope>NUCLEOTIDE SEQUENCE</scope>
    <source>
        <strain evidence="1">AG3-1AP</strain>
    </source>
</reference>
<dbReference type="EMBL" id="CAJMWV010008331">
    <property type="protein sequence ID" value="CAE6534944.1"/>
    <property type="molecule type" value="Genomic_DNA"/>
</dbReference>
<evidence type="ECO:0000313" key="2">
    <source>
        <dbReference type="Proteomes" id="UP000663831"/>
    </source>
</evidence>
<gene>
    <name evidence="1" type="ORF">RDB_LOCUS163300</name>
</gene>
<organism evidence="1 2">
    <name type="scientific">Rhizoctonia solani</name>
    <dbReference type="NCBI Taxonomy" id="456999"/>
    <lineage>
        <taxon>Eukaryota</taxon>
        <taxon>Fungi</taxon>
        <taxon>Dikarya</taxon>
        <taxon>Basidiomycota</taxon>
        <taxon>Agaricomycotina</taxon>
        <taxon>Agaricomycetes</taxon>
        <taxon>Cantharellales</taxon>
        <taxon>Ceratobasidiaceae</taxon>
        <taxon>Rhizoctonia</taxon>
    </lineage>
</organism>
<accession>A0A8H3HR34</accession>
<feature type="non-terminal residue" evidence="1">
    <location>
        <position position="1"/>
    </location>
</feature>
<protein>
    <submittedName>
        <fullName evidence="1">Uncharacterized protein</fullName>
    </submittedName>
</protein>
<evidence type="ECO:0000313" key="1">
    <source>
        <dbReference type="EMBL" id="CAE6534944.1"/>
    </source>
</evidence>
<dbReference type="Proteomes" id="UP000663831">
    <property type="component" value="Unassembled WGS sequence"/>
</dbReference>
<sequence>CVPLSSENTSPYIPCPNGYQKDPFRTICIHNTPDPKIECKPDEWVWPAKQICIPLVKAWTRLTSPPDGSLFRCPKSWDWDDGLKHCKPRRYEVTAGECDPGYIRDDFQFKCISKSELVSDRGTCDLHQWLWKTGTVSICFPDGGSSSSVSLSLSLALTPTKPNNIECPKYWYWVSSGHCAPPWPKDLGSDCPTYYRWNRERLYCD</sequence>
<dbReference type="AlphaFoldDB" id="A0A8H3HR34"/>
<proteinExistence type="predicted"/>